<evidence type="ECO:0000313" key="1">
    <source>
        <dbReference type="EMBL" id="MEF3835547.1"/>
    </source>
</evidence>
<organism evidence="1 2">
    <name type="scientific">Flavivirga spongiicola</name>
    <dbReference type="NCBI Taxonomy" id="421621"/>
    <lineage>
        <taxon>Bacteria</taxon>
        <taxon>Pseudomonadati</taxon>
        <taxon>Bacteroidota</taxon>
        <taxon>Flavobacteriia</taxon>
        <taxon>Flavobacteriales</taxon>
        <taxon>Flavobacteriaceae</taxon>
        <taxon>Flavivirga</taxon>
    </lineage>
</organism>
<evidence type="ECO:0000313" key="2">
    <source>
        <dbReference type="Proteomes" id="UP001337305"/>
    </source>
</evidence>
<dbReference type="RefSeq" id="WP_303307832.1">
    <property type="nucleotide sequence ID" value="NZ_JAODOP010000004.1"/>
</dbReference>
<name>A0ABU7XXT0_9FLAO</name>
<proteinExistence type="predicted"/>
<protein>
    <submittedName>
        <fullName evidence="1">Uncharacterized protein</fullName>
    </submittedName>
</protein>
<comment type="caution">
    <text evidence="1">The sequence shown here is derived from an EMBL/GenBank/DDBJ whole genome shotgun (WGS) entry which is preliminary data.</text>
</comment>
<dbReference type="EMBL" id="JAODOP010000004">
    <property type="protein sequence ID" value="MEF3835547.1"/>
    <property type="molecule type" value="Genomic_DNA"/>
</dbReference>
<sequence>MIDSKKYNRRLLLKETFFNKYVLLGLILFLQMDFAFSQTVDFGVTIRDIEIELPNKYNYLLDIHLEVLSKADSRNYYNDNNEEGYEHAYKKVENVKVTWKKKLEIIIYMRWLYPL</sequence>
<keyword evidence="2" id="KW-1185">Reference proteome</keyword>
<accession>A0ABU7XXT0</accession>
<dbReference type="Proteomes" id="UP001337305">
    <property type="component" value="Unassembled WGS sequence"/>
</dbReference>
<reference evidence="1 2" key="1">
    <citation type="submission" date="2022-09" db="EMBL/GenBank/DDBJ databases">
        <title>Genome sequencing of Flavivirga sp. MEBiC05379.</title>
        <authorList>
            <person name="Oh H.-M."/>
            <person name="Kwon K.K."/>
            <person name="Park M.J."/>
            <person name="Yang S.-H."/>
        </authorList>
    </citation>
    <scope>NUCLEOTIDE SEQUENCE [LARGE SCALE GENOMIC DNA]</scope>
    <source>
        <strain evidence="1 2">MEBiC05379</strain>
    </source>
</reference>
<gene>
    <name evidence="1" type="ORF">N1F79_20650</name>
</gene>